<dbReference type="RefSeq" id="WP_344311201.1">
    <property type="nucleotide sequence ID" value="NZ_BAAANY010000010.1"/>
</dbReference>
<dbReference type="GO" id="GO:0008168">
    <property type="term" value="F:methyltransferase activity"/>
    <property type="evidence" value="ECO:0007669"/>
    <property type="project" value="UniProtKB-KW"/>
</dbReference>
<evidence type="ECO:0000313" key="2">
    <source>
        <dbReference type="EMBL" id="GAA1681584.1"/>
    </source>
</evidence>
<accession>A0ABP4T329</accession>
<dbReference type="SUPFAM" id="SSF53335">
    <property type="entry name" value="S-adenosyl-L-methionine-dependent methyltransferases"/>
    <property type="match status" value="1"/>
</dbReference>
<dbReference type="Pfam" id="PF01170">
    <property type="entry name" value="UPF0020"/>
    <property type="match status" value="1"/>
</dbReference>
<evidence type="ECO:0000259" key="1">
    <source>
        <dbReference type="Pfam" id="PF01170"/>
    </source>
</evidence>
<gene>
    <name evidence="2" type="ORF">GCM10009765_33400</name>
</gene>
<feature type="domain" description="Ribosomal RNA large subunit methyltransferase K/L-like methyltransferase" evidence="1">
    <location>
        <begin position="138"/>
        <end position="280"/>
    </location>
</feature>
<organism evidence="2 3">
    <name type="scientific">Fodinicola feengrottensis</name>
    <dbReference type="NCBI Taxonomy" id="435914"/>
    <lineage>
        <taxon>Bacteria</taxon>
        <taxon>Bacillati</taxon>
        <taxon>Actinomycetota</taxon>
        <taxon>Actinomycetes</taxon>
        <taxon>Mycobacteriales</taxon>
        <taxon>Fodinicola</taxon>
    </lineage>
</organism>
<dbReference type="EMBL" id="BAAANY010000010">
    <property type="protein sequence ID" value="GAA1681584.1"/>
    <property type="molecule type" value="Genomic_DNA"/>
</dbReference>
<comment type="caution">
    <text evidence="2">The sequence shown here is derived from an EMBL/GenBank/DDBJ whole genome shotgun (WGS) entry which is preliminary data.</text>
</comment>
<dbReference type="Proteomes" id="UP001500618">
    <property type="component" value="Unassembled WGS sequence"/>
</dbReference>
<keyword evidence="2" id="KW-0808">Transferase</keyword>
<keyword evidence="2" id="KW-0489">Methyltransferase</keyword>
<evidence type="ECO:0000313" key="3">
    <source>
        <dbReference type="Proteomes" id="UP001500618"/>
    </source>
</evidence>
<dbReference type="InterPro" id="IPR000241">
    <property type="entry name" value="RlmKL-like_Mtase"/>
</dbReference>
<dbReference type="GO" id="GO:0032259">
    <property type="term" value="P:methylation"/>
    <property type="evidence" value="ECO:0007669"/>
    <property type="project" value="UniProtKB-KW"/>
</dbReference>
<name>A0ABP4T329_9ACTN</name>
<sequence length="343" mass="37363">MPTYALLIAPSANRVYADASVALLTSELAVFNHTILGGRLADIAERTIAGVRYVGFHADALSDEDIAALANLSALYVLFEVREDLLRPLEATGLDRFSSDLVSIPKYAGKTNEQFTKLLLNVTAVSTDVPAAFLTTRLRVLDPMCGRGTTLNQAMTYGFDATGVDIDGKDFDAYSAFIRTWLKTKRHKHTAEVVPLRRNRVRLGRRLDVTVAGTAQAYKAGDVQRISFLNADTLHSAEIFKPAAFDVVVTDLPYGVQHGSRQHTSLSRSPLKLLAEAVGRWARLVRPGGALGLSWNTFGGSRDQVAEILAGAGFEPLTDPCYAGFAHRVDQAITRDLMVARRS</sequence>
<dbReference type="InterPro" id="IPR029063">
    <property type="entry name" value="SAM-dependent_MTases_sf"/>
</dbReference>
<dbReference type="Gene3D" id="3.40.50.150">
    <property type="entry name" value="Vaccinia Virus protein VP39"/>
    <property type="match status" value="1"/>
</dbReference>
<protein>
    <submittedName>
        <fullName evidence="2">SAM-dependent methyltransferase</fullName>
    </submittedName>
</protein>
<keyword evidence="3" id="KW-1185">Reference proteome</keyword>
<proteinExistence type="predicted"/>
<reference evidence="3" key="1">
    <citation type="journal article" date="2019" name="Int. J. Syst. Evol. Microbiol.">
        <title>The Global Catalogue of Microorganisms (GCM) 10K type strain sequencing project: providing services to taxonomists for standard genome sequencing and annotation.</title>
        <authorList>
            <consortium name="The Broad Institute Genomics Platform"/>
            <consortium name="The Broad Institute Genome Sequencing Center for Infectious Disease"/>
            <person name="Wu L."/>
            <person name="Ma J."/>
        </authorList>
    </citation>
    <scope>NUCLEOTIDE SEQUENCE [LARGE SCALE GENOMIC DNA]</scope>
    <source>
        <strain evidence="3">JCM 14718</strain>
    </source>
</reference>